<dbReference type="GO" id="GO:0030435">
    <property type="term" value="P:sporulation resulting in formation of a cellular spore"/>
    <property type="evidence" value="ECO:0007669"/>
    <property type="project" value="UniProtKB-KW"/>
</dbReference>
<proteinExistence type="evidence at transcript level"/>
<organism evidence="3 4">
    <name type="scientific">Lysinibacillus telephonicus</name>
    <dbReference type="NCBI Taxonomy" id="1714840"/>
    <lineage>
        <taxon>Bacteria</taxon>
        <taxon>Bacillati</taxon>
        <taxon>Bacillota</taxon>
        <taxon>Bacilli</taxon>
        <taxon>Bacillales</taxon>
        <taxon>Bacillaceae</taxon>
        <taxon>Lysinibacillus</taxon>
    </lineage>
</organism>
<evidence type="ECO:0000256" key="1">
    <source>
        <dbReference type="HAMAP-Rule" id="MF_01506"/>
    </source>
</evidence>
<reference evidence="3 4" key="1">
    <citation type="submission" date="2018-12" db="EMBL/GenBank/DDBJ databases">
        <authorList>
            <person name="Yu L."/>
        </authorList>
    </citation>
    <scope>NUCLEOTIDE SEQUENCE [LARGE SCALE GENOMIC DNA]</scope>
    <source>
        <strain evidence="3 4">S5H2222</strain>
    </source>
</reference>
<comment type="similarity">
    <text evidence="1">Belongs to the Tlp family.</text>
</comment>
<dbReference type="Proteomes" id="UP000276349">
    <property type="component" value="Unassembled WGS sequence"/>
</dbReference>
<comment type="subcellular location">
    <subcellularLocation>
        <location evidence="1">Spore core</location>
    </subcellularLocation>
</comment>
<dbReference type="EMBL" id="RXNR01000026">
    <property type="protein sequence ID" value="RTQ92878.1"/>
    <property type="molecule type" value="Genomic_DNA"/>
</dbReference>
<dbReference type="HAMAP" id="MF_01506">
    <property type="entry name" value="Tlp"/>
    <property type="match status" value="1"/>
</dbReference>
<name>A0A3S0I1D1_9BACI</name>
<dbReference type="Pfam" id="PF19824">
    <property type="entry name" value="Tlp"/>
    <property type="match status" value="1"/>
</dbReference>
<feature type="compositionally biased region" description="Basic and acidic residues" evidence="2">
    <location>
        <begin position="41"/>
        <end position="76"/>
    </location>
</feature>
<keyword evidence="1" id="KW-0749">Sporulation</keyword>
<dbReference type="InterPro" id="IPR017524">
    <property type="entry name" value="SASP_thioredoxin-like"/>
</dbReference>
<sequence>MNRQKPNPDDRSDNVEKLQSMVQNTIENIEAAEETMAFSSPEEKAKIQAKNEKRKHAVEGFREEIKDEAAAREREQ</sequence>
<gene>
    <name evidence="1" type="primary">tlp</name>
    <name evidence="3" type="ORF">EKG35_10705</name>
</gene>
<dbReference type="NCBIfam" id="TIGR03090">
    <property type="entry name" value="SASP_tlp"/>
    <property type="match status" value="1"/>
</dbReference>
<protein>
    <recommendedName>
        <fullName evidence="1">Small, acid-soluble spore protein Tlp</fullName>
    </recommendedName>
</protein>
<keyword evidence="4" id="KW-1185">Reference proteome</keyword>
<dbReference type="AlphaFoldDB" id="A0A3S0I1D1"/>
<evidence type="ECO:0000256" key="2">
    <source>
        <dbReference type="SAM" id="MobiDB-lite"/>
    </source>
</evidence>
<comment type="induction">
    <text evidence="1">Expressed only in the forespore compartment of sporulating cells.</text>
</comment>
<dbReference type="RefSeq" id="WP_126294444.1">
    <property type="nucleotide sequence ID" value="NZ_CP185866.1"/>
</dbReference>
<evidence type="ECO:0000313" key="3">
    <source>
        <dbReference type="EMBL" id="RTQ92878.1"/>
    </source>
</evidence>
<dbReference type="GO" id="GO:0030436">
    <property type="term" value="P:asexual sporulation"/>
    <property type="evidence" value="ECO:0007669"/>
    <property type="project" value="UniProtKB-UniRule"/>
</dbReference>
<comment type="caution">
    <text evidence="3">The sequence shown here is derived from an EMBL/GenBank/DDBJ whole genome shotgun (WGS) entry which is preliminary data.</text>
</comment>
<evidence type="ECO:0000313" key="4">
    <source>
        <dbReference type="Proteomes" id="UP000276349"/>
    </source>
</evidence>
<accession>A0A3S0I1D1</accession>
<feature type="region of interest" description="Disordered" evidence="2">
    <location>
        <begin position="33"/>
        <end position="76"/>
    </location>
</feature>
<dbReference type="OrthoDB" id="1799076at2"/>